<organism evidence="1">
    <name type="scientific">Schistosoma curassoni</name>
    <dbReference type="NCBI Taxonomy" id="6186"/>
    <lineage>
        <taxon>Eukaryota</taxon>
        <taxon>Metazoa</taxon>
        <taxon>Spiralia</taxon>
        <taxon>Lophotrochozoa</taxon>
        <taxon>Platyhelminthes</taxon>
        <taxon>Trematoda</taxon>
        <taxon>Digenea</taxon>
        <taxon>Strigeidida</taxon>
        <taxon>Schistosomatoidea</taxon>
        <taxon>Schistosomatidae</taxon>
        <taxon>Schistosoma</taxon>
    </lineage>
</organism>
<evidence type="ECO:0000313" key="1">
    <source>
        <dbReference type="WBParaSite" id="SCUD_0000401001-mRNA-1"/>
    </source>
</evidence>
<dbReference type="WBParaSite" id="SCUD_0000401001-mRNA-1">
    <property type="protein sequence ID" value="SCUD_0000401001-mRNA-1"/>
    <property type="gene ID" value="SCUD_0000401001"/>
</dbReference>
<sequence length="44" mass="5799">MLQKIYFHLRNLYYNWLVFSHEFSFHHKQYSHRKFLYRLIYTND</sequence>
<protein>
    <submittedName>
        <fullName evidence="1">Uncharacterized protein</fullName>
    </submittedName>
</protein>
<dbReference type="AlphaFoldDB" id="A0A183JMS6"/>
<accession>A0A183JMS6</accession>
<reference evidence="1" key="1">
    <citation type="submission" date="2016-06" db="UniProtKB">
        <authorList>
            <consortium name="WormBaseParasite"/>
        </authorList>
    </citation>
    <scope>IDENTIFICATION</scope>
</reference>
<name>A0A183JMS6_9TREM</name>
<proteinExistence type="predicted"/>